<dbReference type="PANTHER" id="PTHR32305:SF15">
    <property type="entry name" value="PROTEIN RHSA-RELATED"/>
    <property type="match status" value="1"/>
</dbReference>
<dbReference type="InterPro" id="IPR006530">
    <property type="entry name" value="YD"/>
</dbReference>
<dbReference type="NCBIfam" id="TIGR03696">
    <property type="entry name" value="Rhs_assc_core"/>
    <property type="match status" value="1"/>
</dbReference>
<reference evidence="3" key="1">
    <citation type="submission" date="2023-04" db="EMBL/GenBank/DDBJ databases">
        <title>Molecular characterization of the Integrative and Conjugative elements harboring multidrug-resistance gene from Glaesserella (Haemophilus) parasuis.</title>
        <authorList>
            <person name="Che Y."/>
            <person name="Zhou L."/>
        </authorList>
    </citation>
    <scope>NUCLEOTIDE SEQUENCE</scope>
    <source>
        <strain evidence="3">Z44</strain>
    </source>
</reference>
<dbReference type="SUPFAM" id="SSF48619">
    <property type="entry name" value="Phospholipase A2, PLA2"/>
    <property type="match status" value="1"/>
</dbReference>
<dbReference type="Gene3D" id="2.180.10.10">
    <property type="entry name" value="RHS repeat-associated core"/>
    <property type="match status" value="1"/>
</dbReference>
<dbReference type="InterPro" id="IPR056823">
    <property type="entry name" value="TEN-like_YD-shell"/>
</dbReference>
<dbReference type="GO" id="GO:0006644">
    <property type="term" value="P:phospholipid metabolic process"/>
    <property type="evidence" value="ECO:0007669"/>
    <property type="project" value="InterPro"/>
</dbReference>
<dbReference type="NCBIfam" id="TIGR01643">
    <property type="entry name" value="YD_repeat_2x"/>
    <property type="match status" value="1"/>
</dbReference>
<dbReference type="Pfam" id="PF25023">
    <property type="entry name" value="TEN_YD-shell"/>
    <property type="match status" value="1"/>
</dbReference>
<dbReference type="Proteomes" id="UP001222296">
    <property type="component" value="Chromosome"/>
</dbReference>
<dbReference type="Gene3D" id="1.20.90.10">
    <property type="entry name" value="Phospholipase A2 domain"/>
    <property type="match status" value="1"/>
</dbReference>
<name>A0AAJ6AKP8_GLAPU</name>
<dbReference type="GO" id="GO:0050482">
    <property type="term" value="P:arachidonate secretion"/>
    <property type="evidence" value="ECO:0007669"/>
    <property type="project" value="InterPro"/>
</dbReference>
<dbReference type="InterPro" id="IPR036444">
    <property type="entry name" value="PLipase_A2_dom_sf"/>
</dbReference>
<dbReference type="PRINTS" id="PR00394">
    <property type="entry name" value="RHSPROTEIN"/>
</dbReference>
<protein>
    <submittedName>
        <fullName evidence="3">RHS repeat-associated core domain-containing protein</fullName>
    </submittedName>
</protein>
<evidence type="ECO:0000259" key="2">
    <source>
        <dbReference type="Pfam" id="PF25023"/>
    </source>
</evidence>
<dbReference type="InterPro" id="IPR022385">
    <property type="entry name" value="Rhs_assc_core"/>
</dbReference>
<accession>A0AAJ6AKP8</accession>
<proteinExistence type="predicted"/>
<dbReference type="AlphaFoldDB" id="A0AAJ6AKP8"/>
<keyword evidence="1" id="KW-0677">Repeat</keyword>
<evidence type="ECO:0000256" key="1">
    <source>
        <dbReference type="ARBA" id="ARBA00022737"/>
    </source>
</evidence>
<organism evidence="3 4">
    <name type="scientific">Glaesserella parasuis</name>
    <name type="common">Haemophilus parasuis</name>
    <dbReference type="NCBI Taxonomy" id="738"/>
    <lineage>
        <taxon>Bacteria</taxon>
        <taxon>Pseudomonadati</taxon>
        <taxon>Pseudomonadota</taxon>
        <taxon>Gammaproteobacteria</taxon>
        <taxon>Pasteurellales</taxon>
        <taxon>Pasteurellaceae</taxon>
        <taxon>Glaesserella</taxon>
    </lineage>
</organism>
<evidence type="ECO:0000313" key="3">
    <source>
        <dbReference type="EMBL" id="WGE10974.1"/>
    </source>
</evidence>
<dbReference type="InterPro" id="IPR050708">
    <property type="entry name" value="T6SS_VgrG/RHS"/>
</dbReference>
<dbReference type="PANTHER" id="PTHR32305">
    <property type="match status" value="1"/>
</dbReference>
<gene>
    <name evidence="3" type="ORF">QBL01_05215</name>
</gene>
<evidence type="ECO:0000313" key="4">
    <source>
        <dbReference type="Proteomes" id="UP001222296"/>
    </source>
</evidence>
<dbReference type="EMBL" id="CP121769">
    <property type="protein sequence ID" value="WGE10974.1"/>
    <property type="molecule type" value="Genomic_DNA"/>
</dbReference>
<feature type="domain" description="Teneurin-like YD-shell" evidence="2">
    <location>
        <begin position="21"/>
        <end position="283"/>
    </location>
</feature>
<sequence>MGRLVQQLAVLEGSHMPLVQRSYEYDLVGNLIQTQDKRFGTTNYRYDKLGQIQLAGQELFRFDPAHNIIERESERIQNNQVTAYQGITYRYDEFGNLSQRTLPNGEVQSYRYNAKDKLVEVTIQKPNQAIETWQYQYDVLGRRISKRLENQENLQEFIWDGSHLVQEIDHKTNRTYCYIYSHPNSYEPLAQLVFAKNSKNPTACYYYHNDQIGVPRELTDENGKLCWYGDYTGWGKLKNEYALVENIHQPFRLQNQYADDETGLHYNFFRYYEPNIGRFTQLDPIGLAGGENLYRFAPNVNEWVDPLGLFEYVDEYGDSYYYNASFAGLKILNSEKKEFAYHGNWCGPGWTGGKHESYSKGNDNNGYYKNPVGLLDSACKAHDICYAQCRKEHPCGGVNKKSCMDKCDDGLVASANEIKSDTRGTPLTRSALSGIISLNLGGDSNPEASCRR</sequence>
<dbReference type="RefSeq" id="WP_279378675.1">
    <property type="nucleotide sequence ID" value="NZ_CP121769.1"/>
</dbReference>
<dbReference type="GO" id="GO:0004623">
    <property type="term" value="F:phospholipase A2 activity"/>
    <property type="evidence" value="ECO:0007669"/>
    <property type="project" value="InterPro"/>
</dbReference>